<dbReference type="PROSITE" id="PS00356">
    <property type="entry name" value="HTH_LACI_1"/>
    <property type="match status" value="1"/>
</dbReference>
<evidence type="ECO:0000256" key="3">
    <source>
        <dbReference type="ARBA" id="ARBA00023163"/>
    </source>
</evidence>
<keyword evidence="1" id="KW-0805">Transcription regulation</keyword>
<dbReference type="Pfam" id="PF00356">
    <property type="entry name" value="LacI"/>
    <property type="match status" value="1"/>
</dbReference>
<dbReference type="SUPFAM" id="SSF53822">
    <property type="entry name" value="Periplasmic binding protein-like I"/>
    <property type="match status" value="1"/>
</dbReference>
<dbReference type="CDD" id="cd01392">
    <property type="entry name" value="HTH_LacI"/>
    <property type="match status" value="1"/>
</dbReference>
<feature type="domain" description="HTH lacI-type" evidence="4">
    <location>
        <begin position="41"/>
        <end position="95"/>
    </location>
</feature>
<dbReference type="CDD" id="cd01574">
    <property type="entry name" value="PBP1_LacI"/>
    <property type="match status" value="1"/>
</dbReference>
<evidence type="ECO:0000256" key="2">
    <source>
        <dbReference type="ARBA" id="ARBA00023125"/>
    </source>
</evidence>
<keyword evidence="2" id="KW-0238">DNA-binding</keyword>
<name>A0A2I1M866_9BIFI</name>
<evidence type="ECO:0000256" key="1">
    <source>
        <dbReference type="ARBA" id="ARBA00023015"/>
    </source>
</evidence>
<dbReference type="PROSITE" id="PS50932">
    <property type="entry name" value="HTH_LACI_2"/>
    <property type="match status" value="1"/>
</dbReference>
<dbReference type="GO" id="GO:0003700">
    <property type="term" value="F:DNA-binding transcription factor activity"/>
    <property type="evidence" value="ECO:0007669"/>
    <property type="project" value="TreeGrafter"/>
</dbReference>
<evidence type="ECO:0000313" key="6">
    <source>
        <dbReference type="Proteomes" id="UP000242263"/>
    </source>
</evidence>
<dbReference type="SUPFAM" id="SSF47413">
    <property type="entry name" value="lambda repressor-like DNA-binding domains"/>
    <property type="match status" value="1"/>
</dbReference>
<dbReference type="GO" id="GO:0000976">
    <property type="term" value="F:transcription cis-regulatory region binding"/>
    <property type="evidence" value="ECO:0007669"/>
    <property type="project" value="TreeGrafter"/>
</dbReference>
<dbReference type="SMART" id="SM00354">
    <property type="entry name" value="HTH_LACI"/>
    <property type="match status" value="1"/>
</dbReference>
<organism evidence="5 6">
    <name type="scientific">Alloscardovia omnicolens</name>
    <dbReference type="NCBI Taxonomy" id="419015"/>
    <lineage>
        <taxon>Bacteria</taxon>
        <taxon>Bacillati</taxon>
        <taxon>Actinomycetota</taxon>
        <taxon>Actinomycetes</taxon>
        <taxon>Bifidobacteriales</taxon>
        <taxon>Bifidobacteriaceae</taxon>
        <taxon>Alloscardovia</taxon>
    </lineage>
</organism>
<sequence length="400" mass="44008">MRGRKIKATDLQHTEPLYKNMVQHHIIALVGSWDNMSTRKVSIVDVAKEAGVSYQTVSRVINNSPAVREATRRKVQEAIRQLNYHPSLSAQSLKTQRTRMIGVIASQTQYSGPLLTISAIERMARSRNLFVSVATVDESRLNPADFSEIEESFVKLGVEAVVIVAPTEAMVTLAVESHVNIPRVIITAPEGMQQLSSRNFDSSRVKFVSTNQDAVSEQIVHGLRASGIECVLYISGPQQWRDAYTRCHACVRACEHNSLTVQVIDAGDWLSMNSYDKLTALLQADASTVMKNTAIWAANDLLAMGARRALLEAGLDVPGDVQVIGYDDMPGTESLVPPLTTVNPNYEKVGSIAMRLVLDLLGYTAEDDEDDSVEEYTLLDGSDCVYLVEPRLVLRASTLS</sequence>
<dbReference type="Gene3D" id="1.10.260.40">
    <property type="entry name" value="lambda repressor-like DNA-binding domains"/>
    <property type="match status" value="1"/>
</dbReference>
<evidence type="ECO:0000313" key="5">
    <source>
        <dbReference type="EMBL" id="PKZ16287.1"/>
    </source>
</evidence>
<evidence type="ECO:0000259" key="4">
    <source>
        <dbReference type="PROSITE" id="PS50932"/>
    </source>
</evidence>
<dbReference type="EMBL" id="PKGU01000001">
    <property type="protein sequence ID" value="PKZ16287.1"/>
    <property type="molecule type" value="Genomic_DNA"/>
</dbReference>
<dbReference type="InterPro" id="IPR046335">
    <property type="entry name" value="LacI/GalR-like_sensor"/>
</dbReference>
<dbReference type="PANTHER" id="PTHR30146:SF109">
    <property type="entry name" value="HTH-TYPE TRANSCRIPTIONAL REGULATOR GALS"/>
    <property type="match status" value="1"/>
</dbReference>
<dbReference type="Gene3D" id="3.40.50.2300">
    <property type="match status" value="2"/>
</dbReference>
<dbReference type="AlphaFoldDB" id="A0A2I1M866"/>
<dbReference type="InterPro" id="IPR010982">
    <property type="entry name" value="Lambda_DNA-bd_dom_sf"/>
</dbReference>
<accession>A0A2I1M866</accession>
<dbReference type="Pfam" id="PF13377">
    <property type="entry name" value="Peripla_BP_3"/>
    <property type="match status" value="1"/>
</dbReference>
<keyword evidence="3" id="KW-0804">Transcription</keyword>
<dbReference type="InterPro" id="IPR028082">
    <property type="entry name" value="Peripla_BP_I"/>
</dbReference>
<dbReference type="PRINTS" id="PR00036">
    <property type="entry name" value="HTHLACI"/>
</dbReference>
<dbReference type="InterPro" id="IPR000843">
    <property type="entry name" value="HTH_LacI"/>
</dbReference>
<gene>
    <name evidence="5" type="ORF">CYJ32_02375</name>
</gene>
<dbReference type="Proteomes" id="UP000242263">
    <property type="component" value="Unassembled WGS sequence"/>
</dbReference>
<reference evidence="5 6" key="1">
    <citation type="submission" date="2017-12" db="EMBL/GenBank/DDBJ databases">
        <title>Phylogenetic diversity of female urinary microbiome.</title>
        <authorList>
            <person name="Thomas-White K."/>
            <person name="Wolfe A.J."/>
        </authorList>
    </citation>
    <scope>NUCLEOTIDE SEQUENCE [LARGE SCALE GENOMIC DNA]</scope>
    <source>
        <strain evidence="5 6">UMB0064</strain>
    </source>
</reference>
<comment type="caution">
    <text evidence="5">The sequence shown here is derived from an EMBL/GenBank/DDBJ whole genome shotgun (WGS) entry which is preliminary data.</text>
</comment>
<proteinExistence type="predicted"/>
<dbReference type="PANTHER" id="PTHR30146">
    <property type="entry name" value="LACI-RELATED TRANSCRIPTIONAL REPRESSOR"/>
    <property type="match status" value="1"/>
</dbReference>
<protein>
    <submittedName>
        <fullName evidence="5">LacI family transcriptional regulator</fullName>
    </submittedName>
</protein>